<dbReference type="RefSeq" id="WP_103264278.1">
    <property type="nucleotide sequence ID" value="NZ_CABMLE010000002.1"/>
</dbReference>
<dbReference type="PIRSF" id="PIRSF038471">
    <property type="entry name" value="MreC"/>
    <property type="match status" value="1"/>
</dbReference>
<reference evidence="9" key="1">
    <citation type="submission" date="2018-01" db="EMBL/GenBank/DDBJ databases">
        <title>Rubneribacter badeniensis gen. nov., sp. nov., and Colonibacter rubneri, gen. nov., sp. nov., WGS of new members of the Eggerthellaceae.</title>
        <authorList>
            <person name="Danylec N."/>
            <person name="Stoll D.A."/>
            <person name="Doetsch A."/>
            <person name="Kulling S.E."/>
            <person name="Huch M."/>
        </authorList>
    </citation>
    <scope>NUCLEOTIDE SEQUENCE [LARGE SCALE GENOMIC DNA]</scope>
    <source>
        <strain evidence="9">ResAG-96</strain>
    </source>
</reference>
<dbReference type="EMBL" id="PPEK01000002">
    <property type="protein sequence ID" value="PNV68210.1"/>
    <property type="molecule type" value="Genomic_DNA"/>
</dbReference>
<dbReference type="NCBIfam" id="TIGR00219">
    <property type="entry name" value="mreC"/>
    <property type="match status" value="1"/>
</dbReference>
<sequence length="293" mass="29936">MALQFQQRGSALVRRVLLVAFLIVSLALLTTYAREGETGPLHGVQSAVSGAFAPLSRAGAAVGSGAASVGEGVEDLTANDDTLSGLRDANAELVEQLAQAEEYRQEAQRLQGLLDMKDAYDIEGTGARVIGRSATAWDQTVAIDKGSADGVDSGLTVMGPSGVVGQIVATTEHTSTVRLLTDPQSGAAALLQSTRAEGVVRGSLEGLLYLENLDADAEVQVGDIVVTSGLGGSYKRGLVIGTVVKVDARQGDATRRVVVSPTGAVEALEEVLVVFSVGSDAGASDGDQGGDGQ</sequence>
<gene>
    <name evidence="8" type="primary">mreC</name>
    <name evidence="8" type="ORF">C2L71_02790</name>
</gene>
<comment type="caution">
    <text evidence="8">The sequence shown here is derived from an EMBL/GenBank/DDBJ whole genome shotgun (WGS) entry which is preliminary data.</text>
</comment>
<dbReference type="AlphaFoldDB" id="A0A2K2UDH5"/>
<evidence type="ECO:0000256" key="4">
    <source>
        <dbReference type="ARBA" id="ARBA00032089"/>
    </source>
</evidence>
<dbReference type="Gene3D" id="2.40.10.350">
    <property type="entry name" value="Rod shape-determining protein MreC, domain 2"/>
    <property type="match status" value="1"/>
</dbReference>
<dbReference type="Pfam" id="PF04085">
    <property type="entry name" value="MreC"/>
    <property type="match status" value="1"/>
</dbReference>
<comment type="function">
    <text evidence="5">Involved in formation and maintenance of cell shape.</text>
</comment>
<comment type="similarity">
    <text evidence="1 5">Belongs to the MreC family.</text>
</comment>
<evidence type="ECO:0000256" key="3">
    <source>
        <dbReference type="ARBA" id="ARBA00022960"/>
    </source>
</evidence>
<evidence type="ECO:0000313" key="8">
    <source>
        <dbReference type="EMBL" id="PNV68210.1"/>
    </source>
</evidence>
<name>A0A2K2UDH5_9ACTN</name>
<dbReference type="PANTHER" id="PTHR34138">
    <property type="entry name" value="CELL SHAPE-DETERMINING PROTEIN MREC"/>
    <property type="match status" value="1"/>
</dbReference>
<protein>
    <recommendedName>
        <fullName evidence="2 5">Cell shape-determining protein MreC</fullName>
    </recommendedName>
    <alternativeName>
        <fullName evidence="4 5">Cell shape protein MreC</fullName>
    </alternativeName>
</protein>
<evidence type="ECO:0000259" key="7">
    <source>
        <dbReference type="Pfam" id="PF04085"/>
    </source>
</evidence>
<organism evidence="8 9">
    <name type="scientific">Enteroscipio rubneri</name>
    <dbReference type="NCBI Taxonomy" id="2070686"/>
    <lineage>
        <taxon>Bacteria</taxon>
        <taxon>Bacillati</taxon>
        <taxon>Actinomycetota</taxon>
        <taxon>Coriobacteriia</taxon>
        <taxon>Eggerthellales</taxon>
        <taxon>Eggerthellaceae</taxon>
        <taxon>Enteroscipio</taxon>
    </lineage>
</organism>
<evidence type="ECO:0000256" key="5">
    <source>
        <dbReference type="PIRNR" id="PIRNR038471"/>
    </source>
</evidence>
<evidence type="ECO:0000313" key="9">
    <source>
        <dbReference type="Proteomes" id="UP000236197"/>
    </source>
</evidence>
<dbReference type="OrthoDB" id="9808025at2"/>
<dbReference type="InterPro" id="IPR042175">
    <property type="entry name" value="Cell/Rod_MreC_2"/>
</dbReference>
<feature type="domain" description="Rod shape-determining protein MreC beta-barrel core" evidence="7">
    <location>
        <begin position="129"/>
        <end position="274"/>
    </location>
</feature>
<dbReference type="InterPro" id="IPR042177">
    <property type="entry name" value="Cell/Rod_1"/>
</dbReference>
<dbReference type="GO" id="GO:0005886">
    <property type="term" value="C:plasma membrane"/>
    <property type="evidence" value="ECO:0007669"/>
    <property type="project" value="TreeGrafter"/>
</dbReference>
<dbReference type="InterPro" id="IPR007221">
    <property type="entry name" value="MreC"/>
</dbReference>
<keyword evidence="6" id="KW-0175">Coiled coil</keyword>
<dbReference type="InterPro" id="IPR055342">
    <property type="entry name" value="MreC_beta-barrel_core"/>
</dbReference>
<keyword evidence="3 5" id="KW-0133">Cell shape</keyword>
<dbReference type="GO" id="GO:0008360">
    <property type="term" value="P:regulation of cell shape"/>
    <property type="evidence" value="ECO:0007669"/>
    <property type="project" value="UniProtKB-KW"/>
</dbReference>
<feature type="coiled-coil region" evidence="6">
    <location>
        <begin position="83"/>
        <end position="113"/>
    </location>
</feature>
<dbReference type="PANTHER" id="PTHR34138:SF1">
    <property type="entry name" value="CELL SHAPE-DETERMINING PROTEIN MREC"/>
    <property type="match status" value="1"/>
</dbReference>
<keyword evidence="9" id="KW-1185">Reference proteome</keyword>
<evidence type="ECO:0000256" key="1">
    <source>
        <dbReference type="ARBA" id="ARBA00009369"/>
    </source>
</evidence>
<proteinExistence type="inferred from homology"/>
<dbReference type="Gene3D" id="2.40.10.340">
    <property type="entry name" value="Rod shape-determining protein MreC, domain 1"/>
    <property type="match status" value="1"/>
</dbReference>
<evidence type="ECO:0000256" key="2">
    <source>
        <dbReference type="ARBA" id="ARBA00013855"/>
    </source>
</evidence>
<dbReference type="Proteomes" id="UP000236197">
    <property type="component" value="Unassembled WGS sequence"/>
</dbReference>
<evidence type="ECO:0000256" key="6">
    <source>
        <dbReference type="SAM" id="Coils"/>
    </source>
</evidence>
<accession>A0A2K2UDH5</accession>